<name>A6G7F7_9BACT</name>
<evidence type="ECO:0008006" key="4">
    <source>
        <dbReference type="Google" id="ProtNLM"/>
    </source>
</evidence>
<evidence type="ECO:0000313" key="3">
    <source>
        <dbReference type="Proteomes" id="UP000005801"/>
    </source>
</evidence>
<comment type="caution">
    <text evidence="2">The sequence shown here is derived from an EMBL/GenBank/DDBJ whole genome shotgun (WGS) entry which is preliminary data.</text>
</comment>
<gene>
    <name evidence="2" type="ORF">PPSIR1_00495</name>
</gene>
<dbReference type="OrthoDB" id="5289073at2"/>
<dbReference type="EMBL" id="ABCS01000034">
    <property type="protein sequence ID" value="EDM78166.1"/>
    <property type="molecule type" value="Genomic_DNA"/>
</dbReference>
<dbReference type="Proteomes" id="UP000005801">
    <property type="component" value="Unassembled WGS sequence"/>
</dbReference>
<reference evidence="2 3" key="1">
    <citation type="submission" date="2007-06" db="EMBL/GenBank/DDBJ databases">
        <authorList>
            <person name="Shimkets L."/>
            <person name="Ferriera S."/>
            <person name="Johnson J."/>
            <person name="Kravitz S."/>
            <person name="Beeson K."/>
            <person name="Sutton G."/>
            <person name="Rogers Y.-H."/>
            <person name="Friedman R."/>
            <person name="Frazier M."/>
            <person name="Venter J.C."/>
        </authorList>
    </citation>
    <scope>NUCLEOTIDE SEQUENCE [LARGE SCALE GENOMIC DNA]</scope>
    <source>
        <strain evidence="2 3">SIR-1</strain>
    </source>
</reference>
<evidence type="ECO:0000313" key="2">
    <source>
        <dbReference type="EMBL" id="EDM78166.1"/>
    </source>
</evidence>
<organism evidence="2 3">
    <name type="scientific">Plesiocystis pacifica SIR-1</name>
    <dbReference type="NCBI Taxonomy" id="391625"/>
    <lineage>
        <taxon>Bacteria</taxon>
        <taxon>Pseudomonadati</taxon>
        <taxon>Myxococcota</taxon>
        <taxon>Polyangia</taxon>
        <taxon>Nannocystales</taxon>
        <taxon>Nannocystaceae</taxon>
        <taxon>Plesiocystis</taxon>
    </lineage>
</organism>
<evidence type="ECO:0000256" key="1">
    <source>
        <dbReference type="SAM" id="SignalP"/>
    </source>
</evidence>
<dbReference type="PROSITE" id="PS51257">
    <property type="entry name" value="PROKAR_LIPOPROTEIN"/>
    <property type="match status" value="1"/>
</dbReference>
<feature type="chain" id="PRO_5002693738" description="Lipoprotein" evidence="1">
    <location>
        <begin position="25"/>
        <end position="388"/>
    </location>
</feature>
<keyword evidence="1" id="KW-0732">Signal</keyword>
<sequence>MFIRIHTPVLIALCLSAPTLLGCAVESEDALLDERSGNYPPLPAEGTPLAYAMLRVANELDFDTLDIDVALDKRAATSIVEYRAGQDELLGTADDQFLPDLAELDGLYWLGPANLWKIQNYALLSGYVADPLPAPSCEPELEDAVSACLRHLEDAAAPIQSQLQGEYGWGPYKADLLPSCLTASDPAFPSADYFADAGAVAYLEPMLGYQSLMCELSSEPICALGVAGVAERSRPECAGFFAPDLAVAELAVDPADQADWDAQIAALETACNGECGYWVRAYDYAPGMAPTLLGDVMQAVIPEAPFAYYGPWLSREPSDQLPAVSAGAQALLDDVLADLGLTGEAYDVARAADEIPCPNCHQFLDSYVLLLRDAGVVIVLDVETFWDS</sequence>
<accession>A6G7F7</accession>
<feature type="signal peptide" evidence="1">
    <location>
        <begin position="1"/>
        <end position="24"/>
    </location>
</feature>
<dbReference type="RefSeq" id="WP_006972652.1">
    <property type="nucleotide sequence ID" value="NZ_ABCS01000034.1"/>
</dbReference>
<proteinExistence type="predicted"/>
<protein>
    <recommendedName>
        <fullName evidence="4">Lipoprotein</fullName>
    </recommendedName>
</protein>
<keyword evidence="3" id="KW-1185">Reference proteome</keyword>
<dbReference type="AlphaFoldDB" id="A6G7F7"/>